<feature type="region of interest" description="Disordered" evidence="16">
    <location>
        <begin position="1450"/>
        <end position="1507"/>
    </location>
</feature>
<organism evidence="19 20">
    <name type="scientific">Polypedilum vanderplanki</name>
    <name type="common">Sleeping chironomid midge</name>
    <dbReference type="NCBI Taxonomy" id="319348"/>
    <lineage>
        <taxon>Eukaryota</taxon>
        <taxon>Metazoa</taxon>
        <taxon>Ecdysozoa</taxon>
        <taxon>Arthropoda</taxon>
        <taxon>Hexapoda</taxon>
        <taxon>Insecta</taxon>
        <taxon>Pterygota</taxon>
        <taxon>Neoptera</taxon>
        <taxon>Endopterygota</taxon>
        <taxon>Diptera</taxon>
        <taxon>Nematocera</taxon>
        <taxon>Chironomoidea</taxon>
        <taxon>Chironomidae</taxon>
        <taxon>Chironominae</taxon>
        <taxon>Polypedilum</taxon>
        <taxon>Polypedilum</taxon>
    </lineage>
</organism>
<evidence type="ECO:0000256" key="10">
    <source>
        <dbReference type="ARBA" id="ARBA00022989"/>
    </source>
</evidence>
<dbReference type="Pfam" id="PF06327">
    <property type="entry name" value="Adcy_cons_dom"/>
    <property type="match status" value="1"/>
</dbReference>
<dbReference type="InterPro" id="IPR018297">
    <property type="entry name" value="A/G_cyclase_CS"/>
</dbReference>
<dbReference type="Pfam" id="PF00211">
    <property type="entry name" value="Guanylate_cyc"/>
    <property type="match status" value="2"/>
</dbReference>
<feature type="transmembrane region" description="Helical" evidence="17">
    <location>
        <begin position="874"/>
        <end position="895"/>
    </location>
</feature>
<evidence type="ECO:0000256" key="13">
    <source>
        <dbReference type="ARBA" id="ARBA00023239"/>
    </source>
</evidence>
<name>A0A9J6CFH7_POLVA</name>
<feature type="transmembrane region" description="Helical" evidence="17">
    <location>
        <begin position="921"/>
        <end position="943"/>
    </location>
</feature>
<evidence type="ECO:0000256" key="7">
    <source>
        <dbReference type="ARBA" id="ARBA00022741"/>
    </source>
</evidence>
<sequence length="1531" mass="173505">MSDNEDEVNEKTLLRPKPKDLKLTDTIIVDNYNSNQYHHHLHKAKGFDAGSLDKPFSEIKKEIRNLRSNKMAVVDSEDLSDSGIERADDDASARTDIMPNSPRAAPEGAENEIQIDILRPHNQPLFQLQSSLAIQAVSENKCQAASQSATNSTNNVSFIDINIDDQCRNSNRLSPQRCQDSSNQSINQNDSLSQREHYHSSFMPFSNNTYAAFKKGNVVRGILCPSLTNSFRAASLERSYLTYSHRQRQKSLIIVNAVDLVLKFVLAGVWIYQQQHKQIIPINAIVWSVCCVLANLAICLLGLWRCFANNYLHWAAVCTWLLLNLQGFVGDGIGFAEREYLVWYILFILFVPYAMLPLPLKWCMIGGALTATTHIIITTIAKFQQTKEEIPYIDSPCVVKQMAANSLLYIAINFAGMYTKYLTDRGQRLAFIETHKAMEHKKESEKEYQKTQRLLDSILPSFVNADIRKEMFKNPHHSQYEGDTQFKKLYIYHMDNVSILFADIKGFTQLASTTSAQQLVKILNDLFARFDKIAEDNHCLRIKLLGDCYYCISMFDIQSWKSRPDHAVCSVEAGLHMIKAIRDVRSNTNVQDLDMRIGIHSGSVMCGVLGDKKWHFDVWSNDVIIANHMESGGIPGRVHISEATLKCLNGAYEVEPGDGESRDNHLKMMNIKTYLITRTEPLRTRKNRLILNDEQPQKFVDPKYVQNNCVNNNHSHNNHHHHHNNGSHLLKRLSKSTIHDDEPTTTDWTPEIPFRNLKEATITAPDANDNRKGTTTNNNNTENACNGEVDISCNSLSATEEVDELIDQSIQINSNKQMREEYLNPWTLRFKDPLQEVCFCQLREDMFRSNMLCMFIVWIFIVMCQFVIIPRCYYLTITLITTTCVISAGCILVMAEEYPILPKFLRNSSATLVHDRSRRTIFVCGAVILMSAASSIGLIMCYYDGHLQNNYNPPPDTTATSSITRSTETIPMTLSSTAFDNETITALISNMLLLNDSLDATIQSLKNLSDELQQMTEQTTLYRTVEIDLKEEQKNSEQLSCNEPEYVVFSWVLCLIALATALKLYYLVKTFMALGLVATFCILMLVIFPDVFETYEYEFEKLGMSLSAQMVILLLVFLTMVIYHARLVEVTARLDFIWKEQAERELMNMKSNRHLNDLLIKNILPEHVAAYYLSHEMSDDIYSKSHDLCGVMFASIPNFKDFYSEDMENGKACIRILNEIICDFDALMDEPRFVTVEKIKTVGQTYMAASGLNPKHRMEIGGTDEDSVCDLVEFAIAMRQKLQEVNKDAFNTFQLRVGISSGPLVSGVIGARKPIFDIWGNSVNVASRMDSTGENWKIQVPEQTASLLRDKGYTCVPRGEINVKGKGIMFIYWVLGKNESVSRLTSPTICPAGMPMATTPTTLQRQTSNHSSLAAVVYGIMQATKRNTPSTPTDLPSPKFKLGRRGSTFSSMRLSQKASSNHQVRRNTTRVRTRSYKEKKSFSSTTLTVSAPPQHTTINMNNNNNNNDKTFNIATTSSATTMKIFNESQLL</sequence>
<dbReference type="OrthoDB" id="60033at2759"/>
<evidence type="ECO:0000256" key="15">
    <source>
        <dbReference type="SAM" id="Coils"/>
    </source>
</evidence>
<dbReference type="CDD" id="cd07302">
    <property type="entry name" value="CHD"/>
    <property type="match status" value="2"/>
</dbReference>
<evidence type="ECO:0000256" key="11">
    <source>
        <dbReference type="ARBA" id="ARBA00022998"/>
    </source>
</evidence>
<protein>
    <recommendedName>
        <fullName evidence="4">adenylate cyclase</fullName>
        <ecNumber evidence="4">4.6.1.1</ecNumber>
    </recommendedName>
</protein>
<evidence type="ECO:0000313" key="20">
    <source>
        <dbReference type="Proteomes" id="UP001107558"/>
    </source>
</evidence>
<evidence type="ECO:0000256" key="16">
    <source>
        <dbReference type="SAM" id="MobiDB-lite"/>
    </source>
</evidence>
<feature type="transmembrane region" description="Helical" evidence="17">
    <location>
        <begin position="851"/>
        <end position="868"/>
    </location>
</feature>
<feature type="compositionally biased region" description="Low complexity" evidence="16">
    <location>
        <begin position="179"/>
        <end position="192"/>
    </location>
</feature>
<keyword evidence="11" id="KW-0115">cAMP biosynthesis</keyword>
<dbReference type="GO" id="GO:0035556">
    <property type="term" value="P:intracellular signal transduction"/>
    <property type="evidence" value="ECO:0007669"/>
    <property type="project" value="InterPro"/>
</dbReference>
<comment type="caution">
    <text evidence="19">The sequence shown here is derived from an EMBL/GenBank/DDBJ whole genome shotgun (WGS) entry which is preliminary data.</text>
</comment>
<dbReference type="Proteomes" id="UP001107558">
    <property type="component" value="Chromosome 1"/>
</dbReference>
<dbReference type="EMBL" id="JADBJN010000001">
    <property type="protein sequence ID" value="KAG5680366.1"/>
    <property type="molecule type" value="Genomic_DNA"/>
</dbReference>
<dbReference type="EC" id="4.6.1.1" evidence="4"/>
<dbReference type="PANTHER" id="PTHR45627">
    <property type="entry name" value="ADENYLATE CYCLASE TYPE 1"/>
    <property type="match status" value="1"/>
</dbReference>
<evidence type="ECO:0000313" key="19">
    <source>
        <dbReference type="EMBL" id="KAG5680366.1"/>
    </source>
</evidence>
<dbReference type="GO" id="GO:0005886">
    <property type="term" value="C:plasma membrane"/>
    <property type="evidence" value="ECO:0007669"/>
    <property type="project" value="InterPro"/>
</dbReference>
<comment type="cofactor">
    <cofactor evidence="2">
        <name>Mg(2+)</name>
        <dbReference type="ChEBI" id="CHEBI:18420"/>
    </cofactor>
</comment>
<evidence type="ECO:0000259" key="18">
    <source>
        <dbReference type="PROSITE" id="PS50125"/>
    </source>
</evidence>
<keyword evidence="5 17" id="KW-0812">Transmembrane</keyword>
<keyword evidence="8" id="KW-0067">ATP-binding</keyword>
<comment type="subcellular location">
    <subcellularLocation>
        <location evidence="3">Membrane</location>
        <topology evidence="3">Multi-pass membrane protein</topology>
    </subcellularLocation>
</comment>
<evidence type="ECO:0000256" key="8">
    <source>
        <dbReference type="ARBA" id="ARBA00022840"/>
    </source>
</evidence>
<feature type="domain" description="Guanylate cyclase" evidence="18">
    <location>
        <begin position="498"/>
        <end position="630"/>
    </location>
</feature>
<keyword evidence="12 17" id="KW-0472">Membrane</keyword>
<feature type="transmembrane region" description="Helical" evidence="17">
    <location>
        <begin position="252"/>
        <end position="272"/>
    </location>
</feature>
<proteinExistence type="inferred from homology"/>
<dbReference type="InterPro" id="IPR009398">
    <property type="entry name" value="Adcy_conserved_dom"/>
</dbReference>
<dbReference type="GO" id="GO:0004016">
    <property type="term" value="F:adenylate cyclase activity"/>
    <property type="evidence" value="ECO:0007669"/>
    <property type="project" value="UniProtKB-EC"/>
</dbReference>
<evidence type="ECO:0000256" key="1">
    <source>
        <dbReference type="ARBA" id="ARBA00001593"/>
    </source>
</evidence>
<keyword evidence="20" id="KW-1185">Reference proteome</keyword>
<dbReference type="SUPFAM" id="SSF55073">
    <property type="entry name" value="Nucleotide cyclase"/>
    <property type="match status" value="2"/>
</dbReference>
<evidence type="ECO:0000256" key="6">
    <source>
        <dbReference type="ARBA" id="ARBA00022723"/>
    </source>
</evidence>
<feature type="transmembrane region" description="Helical" evidence="17">
    <location>
        <begin position="1073"/>
        <end position="1092"/>
    </location>
</feature>
<dbReference type="GO" id="GO:0046872">
    <property type="term" value="F:metal ion binding"/>
    <property type="evidence" value="ECO:0007669"/>
    <property type="project" value="UniProtKB-KW"/>
</dbReference>
<dbReference type="GO" id="GO:0007189">
    <property type="term" value="P:adenylate cyclase-activating G protein-coupled receptor signaling pathway"/>
    <property type="evidence" value="ECO:0007669"/>
    <property type="project" value="TreeGrafter"/>
</dbReference>
<keyword evidence="9" id="KW-0460">Magnesium</keyword>
<feature type="region of interest" description="Disordered" evidence="16">
    <location>
        <begin position="170"/>
        <end position="193"/>
    </location>
</feature>
<dbReference type="GO" id="GO:0005524">
    <property type="term" value="F:ATP binding"/>
    <property type="evidence" value="ECO:0007669"/>
    <property type="project" value="UniProtKB-KW"/>
</dbReference>
<dbReference type="PROSITE" id="PS00452">
    <property type="entry name" value="GUANYLATE_CYCLASE_1"/>
    <property type="match status" value="1"/>
</dbReference>
<keyword evidence="15" id="KW-0175">Coiled coil</keyword>
<keyword evidence="13 14" id="KW-0456">Lyase</keyword>
<feature type="compositionally biased region" description="Polar residues" evidence="16">
    <location>
        <begin position="1482"/>
        <end position="1498"/>
    </location>
</feature>
<feature type="domain" description="Guanylate cyclase" evidence="18">
    <location>
        <begin position="1190"/>
        <end position="1330"/>
    </location>
</feature>
<dbReference type="SMART" id="SM00044">
    <property type="entry name" value="CYCc"/>
    <property type="match status" value="2"/>
</dbReference>
<feature type="transmembrane region" description="Helical" evidence="17">
    <location>
        <begin position="311"/>
        <end position="329"/>
    </location>
</feature>
<gene>
    <name evidence="19" type="ORF">PVAND_009875</name>
</gene>
<dbReference type="PROSITE" id="PS50125">
    <property type="entry name" value="GUANYLATE_CYCLASE_2"/>
    <property type="match status" value="2"/>
</dbReference>
<dbReference type="InterPro" id="IPR001054">
    <property type="entry name" value="A/G_cyclase"/>
</dbReference>
<feature type="transmembrane region" description="Helical" evidence="17">
    <location>
        <begin position="1104"/>
        <end position="1123"/>
    </location>
</feature>
<feature type="compositionally biased region" description="Basic residues" evidence="16">
    <location>
        <begin position="1463"/>
        <end position="1474"/>
    </location>
</feature>
<dbReference type="InterPro" id="IPR032628">
    <property type="entry name" value="AC_N"/>
</dbReference>
<evidence type="ECO:0000256" key="4">
    <source>
        <dbReference type="ARBA" id="ARBA00012201"/>
    </source>
</evidence>
<dbReference type="PANTHER" id="PTHR45627:SF1">
    <property type="entry name" value="ADENYLATE CYCLASE TYPE 8"/>
    <property type="match status" value="1"/>
</dbReference>
<evidence type="ECO:0000256" key="9">
    <source>
        <dbReference type="ARBA" id="ARBA00022842"/>
    </source>
</evidence>
<evidence type="ECO:0000256" key="2">
    <source>
        <dbReference type="ARBA" id="ARBA00001946"/>
    </source>
</evidence>
<comment type="similarity">
    <text evidence="14">Belongs to the adenylyl cyclase class-4/guanylyl cyclase family.</text>
</comment>
<dbReference type="Gene3D" id="3.30.70.1230">
    <property type="entry name" value="Nucleotide cyclase"/>
    <property type="match status" value="2"/>
</dbReference>
<keyword evidence="6" id="KW-0479">Metal-binding</keyword>
<evidence type="ECO:0000256" key="12">
    <source>
        <dbReference type="ARBA" id="ARBA00023136"/>
    </source>
</evidence>
<accession>A0A9J6CFH7</accession>
<dbReference type="GO" id="GO:0006171">
    <property type="term" value="P:cAMP biosynthetic process"/>
    <property type="evidence" value="ECO:0007669"/>
    <property type="project" value="UniProtKB-KW"/>
</dbReference>
<dbReference type="FunFam" id="3.30.70.1230:FF:000032">
    <property type="entry name" value="Adenylyl cyclase 78C"/>
    <property type="match status" value="1"/>
</dbReference>
<comment type="catalytic activity">
    <reaction evidence="1">
        <text>ATP = 3',5'-cyclic AMP + diphosphate</text>
        <dbReference type="Rhea" id="RHEA:15389"/>
        <dbReference type="ChEBI" id="CHEBI:30616"/>
        <dbReference type="ChEBI" id="CHEBI:33019"/>
        <dbReference type="ChEBI" id="CHEBI:58165"/>
        <dbReference type="EC" id="4.6.1.1"/>
    </reaction>
</comment>
<feature type="compositionally biased region" description="Basic and acidic residues" evidence="16">
    <location>
        <begin position="83"/>
        <end position="93"/>
    </location>
</feature>
<keyword evidence="7" id="KW-0547">Nucleotide-binding</keyword>
<evidence type="ECO:0000256" key="5">
    <source>
        <dbReference type="ARBA" id="ARBA00022692"/>
    </source>
</evidence>
<dbReference type="InterPro" id="IPR029787">
    <property type="entry name" value="Nucleotide_cyclase"/>
</dbReference>
<evidence type="ECO:0000256" key="3">
    <source>
        <dbReference type="ARBA" id="ARBA00004141"/>
    </source>
</evidence>
<keyword evidence="10 17" id="KW-1133">Transmembrane helix</keyword>
<feature type="transmembrane region" description="Helical" evidence="17">
    <location>
        <begin position="341"/>
        <end position="360"/>
    </location>
</feature>
<dbReference type="Pfam" id="PF16214">
    <property type="entry name" value="AC_N"/>
    <property type="match status" value="1"/>
</dbReference>
<feature type="transmembrane region" description="Helical" evidence="17">
    <location>
        <begin position="1046"/>
        <end position="1066"/>
    </location>
</feature>
<reference evidence="19" key="1">
    <citation type="submission" date="2021-03" db="EMBL/GenBank/DDBJ databases">
        <title>Chromosome level genome of the anhydrobiotic midge Polypedilum vanderplanki.</title>
        <authorList>
            <person name="Yoshida Y."/>
            <person name="Kikawada T."/>
            <person name="Gusev O."/>
        </authorList>
    </citation>
    <scope>NUCLEOTIDE SEQUENCE</scope>
    <source>
        <strain evidence="19">NIAS01</strain>
        <tissue evidence="19">Whole body or cell culture</tissue>
    </source>
</reference>
<evidence type="ECO:0000256" key="14">
    <source>
        <dbReference type="RuleBase" id="RU000405"/>
    </source>
</evidence>
<evidence type="ECO:0000256" key="17">
    <source>
        <dbReference type="SAM" id="Phobius"/>
    </source>
</evidence>
<feature type="region of interest" description="Disordered" evidence="16">
    <location>
        <begin position="77"/>
        <end position="108"/>
    </location>
</feature>
<feature type="compositionally biased region" description="Polar residues" evidence="16">
    <location>
        <begin position="1450"/>
        <end position="1462"/>
    </location>
</feature>
<feature type="transmembrane region" description="Helical" evidence="17">
    <location>
        <begin position="284"/>
        <end position="304"/>
    </location>
</feature>
<feature type="coiled-coil region" evidence="15">
    <location>
        <begin position="995"/>
        <end position="1042"/>
    </location>
</feature>
<dbReference type="FunFam" id="3.30.70.1230:FF:000040">
    <property type="entry name" value="Ca(2+)/calmodulin-responsive adenylate cyclase"/>
    <property type="match status" value="1"/>
</dbReference>
<feature type="region of interest" description="Disordered" evidence="16">
    <location>
        <begin position="760"/>
        <end position="781"/>
    </location>
</feature>